<dbReference type="AlphaFoldDB" id="A0A917JLU4"/>
<reference evidence="2" key="1">
    <citation type="journal article" date="2014" name="Int. J. Syst. Evol. Microbiol.">
        <title>Complete genome sequence of Corynebacterium casei LMG S-19264T (=DSM 44701T), isolated from a smear-ripened cheese.</title>
        <authorList>
            <consortium name="US DOE Joint Genome Institute (JGI-PGF)"/>
            <person name="Walter F."/>
            <person name="Albersmeier A."/>
            <person name="Kalinowski J."/>
            <person name="Ruckert C."/>
        </authorList>
    </citation>
    <scope>NUCLEOTIDE SEQUENCE</scope>
    <source>
        <strain evidence="2">JCM 30804</strain>
    </source>
</reference>
<dbReference type="RefSeq" id="WP_188918939.1">
    <property type="nucleotide sequence ID" value="NZ_BMPZ01000002.1"/>
</dbReference>
<dbReference type="InterPro" id="IPR003111">
    <property type="entry name" value="Lon_prtase_N"/>
</dbReference>
<gene>
    <name evidence="2" type="ORF">GCM10009332_12560</name>
</gene>
<keyword evidence="3" id="KW-1185">Reference proteome</keyword>
<sequence>MKLPLFPLKICLLPQGYTQLRVFEPRYQRLVSESLKAQTGFGLCMLNDSQQILSIGTLVKIVDFETLEDGLLGITIKGISRLKIKEISVDEDGLKIGEVEQLNNWPSEPIREVDKPISEKLQTLLAQYPEHFHRYEINDFKDASWTCQRWLEILPLDNHQKAKCIQANNHQATLEILRTLI</sequence>
<reference evidence="2" key="2">
    <citation type="submission" date="2020-09" db="EMBL/GenBank/DDBJ databases">
        <authorList>
            <person name="Sun Q."/>
            <person name="Ohkuma M."/>
        </authorList>
    </citation>
    <scope>NUCLEOTIDE SEQUENCE</scope>
    <source>
        <strain evidence="2">JCM 30804</strain>
    </source>
</reference>
<dbReference type="PANTHER" id="PTHR46732">
    <property type="entry name" value="ATP-DEPENDENT PROTEASE LA (LON) DOMAIN PROTEIN"/>
    <property type="match status" value="1"/>
</dbReference>
<dbReference type="SMART" id="SM00464">
    <property type="entry name" value="LON"/>
    <property type="match status" value="1"/>
</dbReference>
<dbReference type="InterPro" id="IPR015947">
    <property type="entry name" value="PUA-like_sf"/>
</dbReference>
<dbReference type="PANTHER" id="PTHR46732:SF8">
    <property type="entry name" value="ATP-DEPENDENT PROTEASE LA (LON) DOMAIN PROTEIN"/>
    <property type="match status" value="1"/>
</dbReference>
<dbReference type="InterPro" id="IPR046336">
    <property type="entry name" value="Lon_prtase_N_sf"/>
</dbReference>
<protein>
    <submittedName>
        <fullName evidence="2">Peptidase S16</fullName>
    </submittedName>
</protein>
<organism evidence="2 3">
    <name type="scientific">Shewanella gelidii</name>
    <dbReference type="NCBI Taxonomy" id="1642821"/>
    <lineage>
        <taxon>Bacteria</taxon>
        <taxon>Pseudomonadati</taxon>
        <taxon>Pseudomonadota</taxon>
        <taxon>Gammaproteobacteria</taxon>
        <taxon>Alteromonadales</taxon>
        <taxon>Shewanellaceae</taxon>
        <taxon>Shewanella</taxon>
    </lineage>
</organism>
<dbReference type="Gene3D" id="1.10.4060.10">
    <property type="entry name" value="BPP1347 like domain"/>
    <property type="match status" value="1"/>
</dbReference>
<dbReference type="EMBL" id="BMPZ01000002">
    <property type="protein sequence ID" value="GGI76665.1"/>
    <property type="molecule type" value="Genomic_DNA"/>
</dbReference>
<dbReference type="Pfam" id="PF02190">
    <property type="entry name" value="LON_substr_bdg"/>
    <property type="match status" value="1"/>
</dbReference>
<evidence type="ECO:0000259" key="1">
    <source>
        <dbReference type="PROSITE" id="PS51787"/>
    </source>
</evidence>
<proteinExistence type="predicted"/>
<dbReference type="PROSITE" id="PS51787">
    <property type="entry name" value="LON_N"/>
    <property type="match status" value="1"/>
</dbReference>
<feature type="domain" description="Lon N-terminal" evidence="1">
    <location>
        <begin position="1"/>
        <end position="181"/>
    </location>
</feature>
<comment type="caution">
    <text evidence="2">The sequence shown here is derived from an EMBL/GenBank/DDBJ whole genome shotgun (WGS) entry which is preliminary data.</text>
</comment>
<evidence type="ECO:0000313" key="2">
    <source>
        <dbReference type="EMBL" id="GGI76665.1"/>
    </source>
</evidence>
<dbReference type="SUPFAM" id="SSF88697">
    <property type="entry name" value="PUA domain-like"/>
    <property type="match status" value="1"/>
</dbReference>
<evidence type="ECO:0000313" key="3">
    <source>
        <dbReference type="Proteomes" id="UP000613743"/>
    </source>
</evidence>
<name>A0A917JLU4_9GAMM</name>
<accession>A0A917JLU4</accession>
<dbReference type="Proteomes" id="UP000613743">
    <property type="component" value="Unassembled WGS sequence"/>
</dbReference>
<dbReference type="Gene3D" id="2.30.130.40">
    <property type="entry name" value="LON domain-like"/>
    <property type="match status" value="1"/>
</dbReference>